<accession>A0A0C5BVQ9</accession>
<protein>
    <submittedName>
        <fullName evidence="2">Uncharacterized protein</fullName>
    </submittedName>
</protein>
<name>A0A0C5BVQ9_9ARCH</name>
<organism evidence="2 3">
    <name type="scientific">Nitrosopumilus piranensis</name>
    <dbReference type="NCBI Taxonomy" id="1582439"/>
    <lineage>
        <taxon>Archaea</taxon>
        <taxon>Nitrososphaerota</taxon>
        <taxon>Nitrososphaeria</taxon>
        <taxon>Nitrosopumilales</taxon>
        <taxon>Nitrosopumilaceae</taxon>
        <taxon>Nitrosopumilus</taxon>
    </lineage>
</organism>
<reference evidence="3" key="1">
    <citation type="submission" date="2015-02" db="EMBL/GenBank/DDBJ databases">
        <title>Characterization of two novel Thaumarchaeota isolated from the Northern Adriatic Sea.</title>
        <authorList>
            <person name="Bayer B."/>
            <person name="Vojvoda J."/>
            <person name="Offre P."/>
            <person name="Srivastava A."/>
            <person name="Elisabeth N."/>
            <person name="Garcia J.A.L."/>
            <person name="Schleper C."/>
            <person name="Herndl G.J."/>
        </authorList>
    </citation>
    <scope>NUCLEOTIDE SEQUENCE [LARGE SCALE GENOMIC DNA]</scope>
    <source>
        <strain evidence="3">D3C</strain>
    </source>
</reference>
<evidence type="ECO:0000256" key="1">
    <source>
        <dbReference type="SAM" id="Phobius"/>
    </source>
</evidence>
<keyword evidence="3" id="KW-1185">Reference proteome</keyword>
<proteinExistence type="predicted"/>
<dbReference type="AlphaFoldDB" id="A0A0C5BVQ9"/>
<dbReference type="PATRIC" id="fig|1582439.9.peg.1168"/>
<feature type="transmembrane region" description="Helical" evidence="1">
    <location>
        <begin position="20"/>
        <end position="41"/>
    </location>
</feature>
<dbReference type="Proteomes" id="UP000032027">
    <property type="component" value="Chromosome"/>
</dbReference>
<dbReference type="KEGG" id="nid:NPIRD3C_1134"/>
<gene>
    <name evidence="2" type="ORF">NPIRD3C_1134</name>
</gene>
<sequence>MQVMAVLGRMEISSSQKAGLVFGGAFVVAGLVLSTLVFPFWNLIREDIYEDVEILSNDNGICYVETSDAIPKTIENCNHKPGDVTTIKFGKGLAWATVVDP</sequence>
<reference evidence="2 3" key="3">
    <citation type="journal article" date="2019" name="Int. J. Syst. Evol. Microbiol.">
        <title>Nitrosopumilus adriaticus sp. nov. and Nitrosopumilus piranensis sp. nov., two ammonia-oxidizing archaea from the Adriatic Sea and members of the class Nitrososphaeria.</title>
        <authorList>
            <person name="Bayer B."/>
            <person name="Vojvoda J."/>
            <person name="Reinthaler T."/>
            <person name="Reyes C."/>
            <person name="Pinto M."/>
            <person name="Herndl G.J."/>
        </authorList>
    </citation>
    <scope>NUCLEOTIDE SEQUENCE [LARGE SCALE GENOMIC DNA]</scope>
    <source>
        <strain evidence="2 3">D3C</strain>
    </source>
</reference>
<dbReference type="EMBL" id="CP010868">
    <property type="protein sequence ID" value="AJM92346.1"/>
    <property type="molecule type" value="Genomic_DNA"/>
</dbReference>
<keyword evidence="1" id="KW-0812">Transmembrane</keyword>
<dbReference type="STRING" id="1582439.NPIRD3C_1134"/>
<dbReference type="HOGENOM" id="CLU_179759_0_0_2"/>
<evidence type="ECO:0000313" key="3">
    <source>
        <dbReference type="Proteomes" id="UP000032027"/>
    </source>
</evidence>
<keyword evidence="1" id="KW-1133">Transmembrane helix</keyword>
<keyword evidence="1" id="KW-0472">Membrane</keyword>
<evidence type="ECO:0000313" key="2">
    <source>
        <dbReference type="EMBL" id="AJM92346.1"/>
    </source>
</evidence>
<reference evidence="2 3" key="2">
    <citation type="journal article" date="2016" name="ISME J.">
        <title>Physiological and genomic characterization of two novel marine thaumarchaeal strains indicates niche differentiation.</title>
        <authorList>
            <person name="Bayer B."/>
            <person name="Vojvoda J."/>
            <person name="Offre P."/>
            <person name="Alves R.J."/>
            <person name="Elisabeth N.H."/>
            <person name="Garcia J.A."/>
            <person name="Volland J.M."/>
            <person name="Srivastava A."/>
            <person name="Schleper C."/>
            <person name="Herndl G.J."/>
        </authorList>
    </citation>
    <scope>NUCLEOTIDE SEQUENCE [LARGE SCALE GENOMIC DNA]</scope>
    <source>
        <strain evidence="2 3">D3C</strain>
    </source>
</reference>